<feature type="domain" description="PGG" evidence="2">
    <location>
        <begin position="88"/>
        <end position="159"/>
    </location>
</feature>
<keyword evidence="1" id="KW-0472">Membrane</keyword>
<protein>
    <submittedName>
        <fullName evidence="4">Uncharacterized protein LOC104759223</fullName>
    </submittedName>
</protein>
<organism evidence="3 4">
    <name type="scientific">Camelina sativa</name>
    <name type="common">False flax</name>
    <name type="synonym">Myagrum sativum</name>
    <dbReference type="NCBI Taxonomy" id="90675"/>
    <lineage>
        <taxon>Eukaryota</taxon>
        <taxon>Viridiplantae</taxon>
        <taxon>Streptophyta</taxon>
        <taxon>Embryophyta</taxon>
        <taxon>Tracheophyta</taxon>
        <taxon>Spermatophyta</taxon>
        <taxon>Magnoliopsida</taxon>
        <taxon>eudicotyledons</taxon>
        <taxon>Gunneridae</taxon>
        <taxon>Pentapetalae</taxon>
        <taxon>rosids</taxon>
        <taxon>malvids</taxon>
        <taxon>Brassicales</taxon>
        <taxon>Brassicaceae</taxon>
        <taxon>Camelineae</taxon>
        <taxon>Camelina</taxon>
    </lineage>
</organism>
<dbReference type="GeneID" id="104759223"/>
<name>A0ABM1R5W5_CAMSA</name>
<dbReference type="InterPro" id="IPR026961">
    <property type="entry name" value="PGG_dom"/>
</dbReference>
<keyword evidence="3" id="KW-1185">Reference proteome</keyword>
<gene>
    <name evidence="4" type="primary">LOC104759223</name>
</gene>
<proteinExistence type="predicted"/>
<dbReference type="Pfam" id="PF13962">
    <property type="entry name" value="PGG"/>
    <property type="match status" value="2"/>
</dbReference>
<feature type="transmembrane region" description="Helical" evidence="1">
    <location>
        <begin position="163"/>
        <end position="181"/>
    </location>
</feature>
<feature type="transmembrane region" description="Helical" evidence="1">
    <location>
        <begin position="370"/>
        <end position="389"/>
    </location>
</feature>
<evidence type="ECO:0000256" key="1">
    <source>
        <dbReference type="SAM" id="Phobius"/>
    </source>
</evidence>
<evidence type="ECO:0000313" key="3">
    <source>
        <dbReference type="Proteomes" id="UP000694864"/>
    </source>
</evidence>
<sequence>MQAAKLLLERQLVKPNEVNGDGMTFLDIVRNQEQSRDLDLELVVVKTGCKETASLPKLEKPSDHFKSPVTFWTHISIGLRRLRSDTSEEGRAVFLIICTLIITSTYQTALQPPGGVHQSEGGGTAVMKQTVFIVLWVSNTIGFCCALLYTFCLLPIGSLFTTWFFWIGASLGVSYALAMAVISPNPLLFLCAAFTLYLLFPMYLLMEIFISLRNQEQSRDLDLELVVVKTGCKETASLPKLEKPSDHFKSPVTFWTHISIGLRRLRSDTSEEGRAVFLIICTLIITSTYQTALQPPGGVHQSEGGGTAVMKQTVFIVLWVSNTIGFCCALLYTFCLLPIGSLFTTWFFWIGASLGVSYALAMAVISPNPLLFLCAAFTLYLLFPMYLLMEIFISLRLSHLKAAVYRIFI</sequence>
<evidence type="ECO:0000313" key="4">
    <source>
        <dbReference type="RefSeq" id="XP_019094403.1"/>
    </source>
</evidence>
<reference evidence="3" key="1">
    <citation type="journal article" date="2014" name="Nat. Commun.">
        <title>The emerging biofuel crop Camelina sativa retains a highly undifferentiated hexaploid genome structure.</title>
        <authorList>
            <person name="Kagale S."/>
            <person name="Koh C."/>
            <person name="Nixon J."/>
            <person name="Bollina V."/>
            <person name="Clarke W.E."/>
            <person name="Tuteja R."/>
            <person name="Spillane C."/>
            <person name="Robinson S.J."/>
            <person name="Links M.G."/>
            <person name="Clarke C."/>
            <person name="Higgins E.E."/>
            <person name="Huebert T."/>
            <person name="Sharpe A.G."/>
            <person name="Parkin I.A."/>
        </authorList>
    </citation>
    <scope>NUCLEOTIDE SEQUENCE [LARGE SCALE GENOMIC DNA]</scope>
    <source>
        <strain evidence="3">cv. DH55</strain>
    </source>
</reference>
<keyword evidence="1" id="KW-1133">Transmembrane helix</keyword>
<dbReference type="Proteomes" id="UP000694864">
    <property type="component" value="Chromosome 17"/>
</dbReference>
<keyword evidence="1" id="KW-0812">Transmembrane</keyword>
<feature type="transmembrane region" description="Helical" evidence="1">
    <location>
        <begin position="187"/>
        <end position="210"/>
    </location>
</feature>
<feature type="transmembrane region" description="Helical" evidence="1">
    <location>
        <begin position="313"/>
        <end position="334"/>
    </location>
</feature>
<feature type="domain" description="PGG" evidence="2">
    <location>
        <begin position="271"/>
        <end position="342"/>
    </location>
</feature>
<dbReference type="RefSeq" id="XP_019094403.1">
    <property type="nucleotide sequence ID" value="XM_019238858.1"/>
</dbReference>
<accession>A0ABM1R5W5</accession>
<feature type="transmembrane region" description="Helical" evidence="1">
    <location>
        <begin position="273"/>
        <end position="293"/>
    </location>
</feature>
<reference evidence="4" key="2">
    <citation type="submission" date="2025-08" db="UniProtKB">
        <authorList>
            <consortium name="RefSeq"/>
        </authorList>
    </citation>
    <scope>IDENTIFICATION</scope>
    <source>
        <tissue evidence="4">Leaf</tissue>
    </source>
</reference>
<feature type="transmembrane region" description="Helical" evidence="1">
    <location>
        <begin position="130"/>
        <end position="151"/>
    </location>
</feature>
<evidence type="ECO:0000259" key="2">
    <source>
        <dbReference type="Pfam" id="PF13962"/>
    </source>
</evidence>
<dbReference type="PANTHER" id="PTHR24128:SF55">
    <property type="entry name" value="ANKYRIN REPEAT FAMILY PROTEIN"/>
    <property type="match status" value="1"/>
</dbReference>
<dbReference type="PANTHER" id="PTHR24128">
    <property type="entry name" value="HOMEOBOX PROTEIN WARIAI"/>
    <property type="match status" value="1"/>
</dbReference>
<feature type="transmembrane region" description="Helical" evidence="1">
    <location>
        <begin position="90"/>
        <end position="110"/>
    </location>
</feature>
<feature type="transmembrane region" description="Helical" evidence="1">
    <location>
        <begin position="346"/>
        <end position="364"/>
    </location>
</feature>